<keyword evidence="2" id="KW-0472">Membrane</keyword>
<dbReference type="Proteomes" id="UP000253831">
    <property type="component" value="Unassembled WGS sequence"/>
</dbReference>
<name>A0A369XTC9_9PROT</name>
<keyword evidence="2" id="KW-1133">Transmembrane helix</keyword>
<keyword evidence="2" id="KW-0812">Transmembrane</keyword>
<dbReference type="EMBL" id="QPGA01000016">
    <property type="protein sequence ID" value="RDE50648.1"/>
    <property type="molecule type" value="Genomic_DNA"/>
</dbReference>
<gene>
    <name evidence="3" type="ORF">DVS81_09955</name>
</gene>
<evidence type="ECO:0008006" key="5">
    <source>
        <dbReference type="Google" id="ProtNLM"/>
    </source>
</evidence>
<dbReference type="AlphaFoldDB" id="A0A369XTC9"/>
<organism evidence="3 4">
    <name type="scientific">Candidatus Accumulibacter meliphilus</name>
    <dbReference type="NCBI Taxonomy" id="2211374"/>
    <lineage>
        <taxon>Bacteria</taxon>
        <taxon>Pseudomonadati</taxon>
        <taxon>Pseudomonadota</taxon>
        <taxon>Betaproteobacteria</taxon>
        <taxon>Candidatus Accumulibacter</taxon>
    </lineage>
</organism>
<sequence>MFGRSKPVVFDRYESRRSRKLIPNWLWLLLFGIAIGAGALFYAQHQLLPPRLSAAEASQLRAAMDTAEQERSRLAAELAQANKQLEDALATQTRMSGELAANHADLGRQREHVEALLAALPSDPRDGIVGIRAARFKVDEDQLGYDMVFTRAQAKGAPFAGVMQLHIAGKTAGGTETTIALDPVAVKVGEYEIAQGSLPMPRGFVPRQASIRILDHLGGKQFGMRVLNVY</sequence>
<accession>A0A369XTC9</accession>
<protein>
    <recommendedName>
        <fullName evidence="5">Inner membrane protein</fullName>
    </recommendedName>
</protein>
<reference evidence="3 4" key="1">
    <citation type="submission" date="2018-05" db="EMBL/GenBank/DDBJ databases">
        <title>Integrated omic analyses show evidence that a Ca. Accumulibacter phosphatis strain performs denitrification under micro-aerobic conditions.</title>
        <authorList>
            <person name="Camejo P.Y."/>
            <person name="Katherine M.D."/>
            <person name="Daniel N.R."/>
        </authorList>
    </citation>
    <scope>NUCLEOTIDE SEQUENCE [LARGE SCALE GENOMIC DNA]</scope>
    <source>
        <strain evidence="3">UW-LDO-IC</strain>
    </source>
</reference>
<proteinExistence type="predicted"/>
<evidence type="ECO:0000313" key="4">
    <source>
        <dbReference type="Proteomes" id="UP000253831"/>
    </source>
</evidence>
<keyword evidence="1" id="KW-0175">Coiled coil</keyword>
<feature type="transmembrane region" description="Helical" evidence="2">
    <location>
        <begin position="21"/>
        <end position="43"/>
    </location>
</feature>
<evidence type="ECO:0000256" key="1">
    <source>
        <dbReference type="SAM" id="Coils"/>
    </source>
</evidence>
<comment type="caution">
    <text evidence="3">The sequence shown here is derived from an EMBL/GenBank/DDBJ whole genome shotgun (WGS) entry which is preliminary data.</text>
</comment>
<evidence type="ECO:0000256" key="2">
    <source>
        <dbReference type="SAM" id="Phobius"/>
    </source>
</evidence>
<feature type="coiled-coil region" evidence="1">
    <location>
        <begin position="57"/>
        <end position="95"/>
    </location>
</feature>
<evidence type="ECO:0000313" key="3">
    <source>
        <dbReference type="EMBL" id="RDE50648.1"/>
    </source>
</evidence>